<evidence type="ECO:0000313" key="2">
    <source>
        <dbReference type="Proteomes" id="UP000006729"/>
    </source>
</evidence>
<dbReference type="InParanoid" id="B9GWS2"/>
<dbReference type="Proteomes" id="UP000006729">
    <property type="component" value="Chromosome 3"/>
</dbReference>
<name>B9GWS2_POPTR</name>
<organism evidence="1 2">
    <name type="scientific">Populus trichocarpa</name>
    <name type="common">Western balsam poplar</name>
    <name type="synonym">Populus balsamifera subsp. trichocarpa</name>
    <dbReference type="NCBI Taxonomy" id="3694"/>
    <lineage>
        <taxon>Eukaryota</taxon>
        <taxon>Viridiplantae</taxon>
        <taxon>Streptophyta</taxon>
        <taxon>Embryophyta</taxon>
        <taxon>Tracheophyta</taxon>
        <taxon>Spermatophyta</taxon>
        <taxon>Magnoliopsida</taxon>
        <taxon>eudicotyledons</taxon>
        <taxon>Gunneridae</taxon>
        <taxon>Pentapetalae</taxon>
        <taxon>rosids</taxon>
        <taxon>fabids</taxon>
        <taxon>Malpighiales</taxon>
        <taxon>Salicaceae</taxon>
        <taxon>Saliceae</taxon>
        <taxon>Populus</taxon>
    </lineage>
</organism>
<dbReference type="HOGENOM" id="CLU_2150197_0_0_1"/>
<accession>B9GWS2</accession>
<dbReference type="AlphaFoldDB" id="B9GWS2"/>
<protein>
    <submittedName>
        <fullName evidence="1">Uncharacterized protein</fullName>
    </submittedName>
</protein>
<reference evidence="1 2" key="1">
    <citation type="journal article" date="2006" name="Science">
        <title>The genome of black cottonwood, Populus trichocarpa (Torr. &amp; Gray).</title>
        <authorList>
            <person name="Tuskan G.A."/>
            <person name="Difazio S."/>
            <person name="Jansson S."/>
            <person name="Bohlmann J."/>
            <person name="Grigoriev I."/>
            <person name="Hellsten U."/>
            <person name="Putnam N."/>
            <person name="Ralph S."/>
            <person name="Rombauts S."/>
            <person name="Salamov A."/>
            <person name="Schein J."/>
            <person name="Sterck L."/>
            <person name="Aerts A."/>
            <person name="Bhalerao R.R."/>
            <person name="Bhalerao R.P."/>
            <person name="Blaudez D."/>
            <person name="Boerjan W."/>
            <person name="Brun A."/>
            <person name="Brunner A."/>
            <person name="Busov V."/>
            <person name="Campbell M."/>
            <person name="Carlson J."/>
            <person name="Chalot M."/>
            <person name="Chapman J."/>
            <person name="Chen G.L."/>
            <person name="Cooper D."/>
            <person name="Coutinho P.M."/>
            <person name="Couturier J."/>
            <person name="Covert S."/>
            <person name="Cronk Q."/>
            <person name="Cunningham R."/>
            <person name="Davis J."/>
            <person name="Degroeve S."/>
            <person name="Dejardin A."/>
            <person name="Depamphilis C."/>
            <person name="Detter J."/>
            <person name="Dirks B."/>
            <person name="Dubchak I."/>
            <person name="Duplessis S."/>
            <person name="Ehlting J."/>
            <person name="Ellis B."/>
            <person name="Gendler K."/>
            <person name="Goodstein D."/>
            <person name="Gribskov M."/>
            <person name="Grimwood J."/>
            <person name="Groover A."/>
            <person name="Gunter L."/>
            <person name="Hamberger B."/>
            <person name="Heinze B."/>
            <person name="Helariutta Y."/>
            <person name="Henrissat B."/>
            <person name="Holligan D."/>
            <person name="Holt R."/>
            <person name="Huang W."/>
            <person name="Islam-Faridi N."/>
            <person name="Jones S."/>
            <person name="Jones-Rhoades M."/>
            <person name="Jorgensen R."/>
            <person name="Joshi C."/>
            <person name="Kangasjarvi J."/>
            <person name="Karlsson J."/>
            <person name="Kelleher C."/>
            <person name="Kirkpatrick R."/>
            <person name="Kirst M."/>
            <person name="Kohler A."/>
            <person name="Kalluri U."/>
            <person name="Larimer F."/>
            <person name="Leebens-Mack J."/>
            <person name="Leple J.C."/>
            <person name="Locascio P."/>
            <person name="Lou Y."/>
            <person name="Lucas S."/>
            <person name="Martin F."/>
            <person name="Montanini B."/>
            <person name="Napoli C."/>
            <person name="Nelson D.R."/>
            <person name="Nelson C."/>
            <person name="Nieminen K."/>
            <person name="Nilsson O."/>
            <person name="Pereda V."/>
            <person name="Peter G."/>
            <person name="Philippe R."/>
            <person name="Pilate G."/>
            <person name="Poliakov A."/>
            <person name="Razumovskaya J."/>
            <person name="Richardson P."/>
            <person name="Rinaldi C."/>
            <person name="Ritland K."/>
            <person name="Rouze P."/>
            <person name="Ryaboy D."/>
            <person name="Schmutz J."/>
            <person name="Schrader J."/>
            <person name="Segerman B."/>
            <person name="Shin H."/>
            <person name="Siddiqui A."/>
            <person name="Sterky F."/>
            <person name="Terry A."/>
            <person name="Tsai C.J."/>
            <person name="Uberbacher E."/>
            <person name="Unneberg P."/>
            <person name="Vahala J."/>
            <person name="Wall K."/>
            <person name="Wessler S."/>
            <person name="Yang G."/>
            <person name="Yin T."/>
            <person name="Douglas C."/>
            <person name="Marra M."/>
            <person name="Sandberg G."/>
            <person name="Van de Peer Y."/>
            <person name="Rokhsar D."/>
        </authorList>
    </citation>
    <scope>NUCLEOTIDE SEQUENCE [LARGE SCALE GENOMIC DNA]</scope>
    <source>
        <strain evidence="2">cv. Nisqually</strain>
    </source>
</reference>
<proteinExistence type="predicted"/>
<sequence>MLRGWKDLHGAIRDESFRKGMVFVQSKVWCKHIGWEYENSDPVKYQRYTFACRTAWTWTTDFLSKDVPRVEVDQFMGITEIVNPNFYLASFWSLNFDTIDDGCTSDIKLELT</sequence>
<dbReference type="EMBL" id="CM009292">
    <property type="protein sequence ID" value="PNT45277.1"/>
    <property type="molecule type" value="Genomic_DNA"/>
</dbReference>
<keyword evidence="2" id="KW-1185">Reference proteome</keyword>
<evidence type="ECO:0000313" key="1">
    <source>
        <dbReference type="EMBL" id="PNT45277.1"/>
    </source>
</evidence>
<gene>
    <name evidence="1" type="ORF">POPTR_003G128300</name>
</gene>